<evidence type="ECO:0000313" key="2">
    <source>
        <dbReference type="EMBL" id="KAK4113017.1"/>
    </source>
</evidence>
<dbReference type="EMBL" id="MU853340">
    <property type="protein sequence ID" value="KAK4113017.1"/>
    <property type="molecule type" value="Genomic_DNA"/>
</dbReference>
<dbReference type="RefSeq" id="XP_064670587.1">
    <property type="nucleotide sequence ID" value="XM_064815025.1"/>
</dbReference>
<comment type="caution">
    <text evidence="2">The sequence shown here is derived from an EMBL/GenBank/DDBJ whole genome shotgun (WGS) entry which is preliminary data.</text>
</comment>
<protein>
    <submittedName>
        <fullName evidence="2">Uncharacterized protein</fullName>
    </submittedName>
</protein>
<evidence type="ECO:0000313" key="3">
    <source>
        <dbReference type="Proteomes" id="UP001302812"/>
    </source>
</evidence>
<sequence length="192" mass="20476">MYLLPLIAAAFLSSASSGPLTARLAEVGTPCGAELGDCPTLTCIPLSSNCTYFPKCRGTCQDLSVEKQQIYTVCGGWSYYDDCDERVESCMTDPRHYYSCGPSCDGMGICYPIKDGSCGGNTGRECGPGKVCFGGDNMKPGVGYLCDLNIETGEKICGGVCLPLRFGSDGYEKSKEAEVVRTDQDGWQGENP</sequence>
<keyword evidence="1" id="KW-0732">Signal</keyword>
<proteinExistence type="predicted"/>
<dbReference type="GeneID" id="89939150"/>
<reference evidence="2" key="1">
    <citation type="journal article" date="2023" name="Mol. Phylogenet. Evol.">
        <title>Genome-scale phylogeny and comparative genomics of the fungal order Sordariales.</title>
        <authorList>
            <person name="Hensen N."/>
            <person name="Bonometti L."/>
            <person name="Westerberg I."/>
            <person name="Brannstrom I.O."/>
            <person name="Guillou S."/>
            <person name="Cros-Aarteil S."/>
            <person name="Calhoun S."/>
            <person name="Haridas S."/>
            <person name="Kuo A."/>
            <person name="Mondo S."/>
            <person name="Pangilinan J."/>
            <person name="Riley R."/>
            <person name="LaButti K."/>
            <person name="Andreopoulos B."/>
            <person name="Lipzen A."/>
            <person name="Chen C."/>
            <person name="Yan M."/>
            <person name="Daum C."/>
            <person name="Ng V."/>
            <person name="Clum A."/>
            <person name="Steindorff A."/>
            <person name="Ohm R.A."/>
            <person name="Martin F."/>
            <person name="Silar P."/>
            <person name="Natvig D.O."/>
            <person name="Lalanne C."/>
            <person name="Gautier V."/>
            <person name="Ament-Velasquez S.L."/>
            <person name="Kruys A."/>
            <person name="Hutchinson M.I."/>
            <person name="Powell A.J."/>
            <person name="Barry K."/>
            <person name="Miller A.N."/>
            <person name="Grigoriev I.V."/>
            <person name="Debuchy R."/>
            <person name="Gladieux P."/>
            <person name="Hiltunen Thoren M."/>
            <person name="Johannesson H."/>
        </authorList>
    </citation>
    <scope>NUCLEOTIDE SEQUENCE</scope>
    <source>
        <strain evidence="2">CBS 508.74</strain>
    </source>
</reference>
<dbReference type="Proteomes" id="UP001302812">
    <property type="component" value="Unassembled WGS sequence"/>
</dbReference>
<keyword evidence="3" id="KW-1185">Reference proteome</keyword>
<reference evidence="2" key="2">
    <citation type="submission" date="2023-05" db="EMBL/GenBank/DDBJ databases">
        <authorList>
            <consortium name="Lawrence Berkeley National Laboratory"/>
            <person name="Steindorff A."/>
            <person name="Hensen N."/>
            <person name="Bonometti L."/>
            <person name="Westerberg I."/>
            <person name="Brannstrom I.O."/>
            <person name="Guillou S."/>
            <person name="Cros-Aarteil S."/>
            <person name="Calhoun S."/>
            <person name="Haridas S."/>
            <person name="Kuo A."/>
            <person name="Mondo S."/>
            <person name="Pangilinan J."/>
            <person name="Riley R."/>
            <person name="Labutti K."/>
            <person name="Andreopoulos B."/>
            <person name="Lipzen A."/>
            <person name="Chen C."/>
            <person name="Yanf M."/>
            <person name="Daum C."/>
            <person name="Ng V."/>
            <person name="Clum A."/>
            <person name="Ohm R."/>
            <person name="Martin F."/>
            <person name="Silar P."/>
            <person name="Natvig D."/>
            <person name="Lalanne C."/>
            <person name="Gautier V."/>
            <person name="Ament-Velasquez S.L."/>
            <person name="Kruys A."/>
            <person name="Hutchinson M.I."/>
            <person name="Powell A.J."/>
            <person name="Barry K."/>
            <person name="Miller A.N."/>
            <person name="Grigoriev I.V."/>
            <person name="Debuchy R."/>
            <person name="Gladieux P."/>
            <person name="Thoren M.H."/>
            <person name="Johannesson H."/>
        </authorList>
    </citation>
    <scope>NUCLEOTIDE SEQUENCE</scope>
    <source>
        <strain evidence="2">CBS 508.74</strain>
    </source>
</reference>
<feature type="chain" id="PRO_5042910913" evidence="1">
    <location>
        <begin position="18"/>
        <end position="192"/>
    </location>
</feature>
<feature type="signal peptide" evidence="1">
    <location>
        <begin position="1"/>
        <end position="17"/>
    </location>
</feature>
<accession>A0AAN6YT25</accession>
<organism evidence="2 3">
    <name type="scientific">Canariomyces notabilis</name>
    <dbReference type="NCBI Taxonomy" id="2074819"/>
    <lineage>
        <taxon>Eukaryota</taxon>
        <taxon>Fungi</taxon>
        <taxon>Dikarya</taxon>
        <taxon>Ascomycota</taxon>
        <taxon>Pezizomycotina</taxon>
        <taxon>Sordariomycetes</taxon>
        <taxon>Sordariomycetidae</taxon>
        <taxon>Sordariales</taxon>
        <taxon>Chaetomiaceae</taxon>
        <taxon>Canariomyces</taxon>
    </lineage>
</organism>
<gene>
    <name evidence="2" type="ORF">N656DRAFT_778532</name>
</gene>
<name>A0AAN6YT25_9PEZI</name>
<dbReference type="AlphaFoldDB" id="A0AAN6YT25"/>
<evidence type="ECO:0000256" key="1">
    <source>
        <dbReference type="SAM" id="SignalP"/>
    </source>
</evidence>